<accession>A0A1I2IWQ5</accession>
<organism evidence="2 3">
    <name type="scientific">Thermoflexibacter ruber</name>
    <dbReference type="NCBI Taxonomy" id="1003"/>
    <lineage>
        <taxon>Bacteria</taxon>
        <taxon>Pseudomonadati</taxon>
        <taxon>Bacteroidota</taxon>
        <taxon>Cytophagia</taxon>
        <taxon>Cytophagales</taxon>
        <taxon>Thermoflexibacteraceae</taxon>
        <taxon>Thermoflexibacter</taxon>
    </lineage>
</organism>
<dbReference type="PANTHER" id="PTHR37833">
    <property type="entry name" value="LIPOPROTEIN-RELATED"/>
    <property type="match status" value="1"/>
</dbReference>
<evidence type="ECO:0008006" key="4">
    <source>
        <dbReference type="Google" id="ProtNLM"/>
    </source>
</evidence>
<dbReference type="AlphaFoldDB" id="A0A1I2IWQ5"/>
<dbReference type="OrthoDB" id="826619at2"/>
<dbReference type="Pfam" id="PF07610">
    <property type="entry name" value="DUF1573"/>
    <property type="match status" value="1"/>
</dbReference>
<reference evidence="2 3" key="1">
    <citation type="submission" date="2016-10" db="EMBL/GenBank/DDBJ databases">
        <authorList>
            <person name="de Groot N.N."/>
        </authorList>
    </citation>
    <scope>NUCLEOTIDE SEQUENCE [LARGE SCALE GENOMIC DNA]</scope>
    <source>
        <strain>GEY</strain>
        <strain evidence="3">DSM 9560</strain>
    </source>
</reference>
<keyword evidence="1" id="KW-0732">Signal</keyword>
<feature type="chain" id="PRO_5011583559" description="DUF1573 domain-containing protein" evidence="1">
    <location>
        <begin position="22"/>
        <end position="140"/>
    </location>
</feature>
<evidence type="ECO:0000256" key="1">
    <source>
        <dbReference type="SAM" id="SignalP"/>
    </source>
</evidence>
<proteinExistence type="predicted"/>
<sequence length="140" mass="14898">MKKSMLFTFIFALLFSAVSFAQTNNAQTKPANVAAFQWLQPETKDFGKIPQGTPVTATFKFKNAGKIPLVISNVQASCGCTTPDYSKAPIAPGETGFVMATYNAASPGSFYKNVTVTANVEGGSVVLYLKGEVEARSANQ</sequence>
<dbReference type="STRING" id="1003.SAMN04488541_103729"/>
<dbReference type="InterPro" id="IPR013783">
    <property type="entry name" value="Ig-like_fold"/>
</dbReference>
<gene>
    <name evidence="2" type="ORF">SAMN04488541_103729</name>
</gene>
<evidence type="ECO:0000313" key="2">
    <source>
        <dbReference type="EMBL" id="SFF46180.1"/>
    </source>
</evidence>
<dbReference type="RefSeq" id="WP_091548781.1">
    <property type="nucleotide sequence ID" value="NZ_FONY01000037.1"/>
</dbReference>
<dbReference type="EMBL" id="FONY01000037">
    <property type="protein sequence ID" value="SFF46180.1"/>
    <property type="molecule type" value="Genomic_DNA"/>
</dbReference>
<evidence type="ECO:0000313" key="3">
    <source>
        <dbReference type="Proteomes" id="UP000199513"/>
    </source>
</evidence>
<dbReference type="Proteomes" id="UP000199513">
    <property type="component" value="Unassembled WGS sequence"/>
</dbReference>
<dbReference type="Gene3D" id="2.60.40.10">
    <property type="entry name" value="Immunoglobulins"/>
    <property type="match status" value="1"/>
</dbReference>
<keyword evidence="3" id="KW-1185">Reference proteome</keyword>
<feature type="signal peptide" evidence="1">
    <location>
        <begin position="1"/>
        <end position="21"/>
    </location>
</feature>
<dbReference type="PANTHER" id="PTHR37833:SF1">
    <property type="entry name" value="SIGNAL PEPTIDE PROTEIN"/>
    <property type="match status" value="1"/>
</dbReference>
<name>A0A1I2IWQ5_9BACT</name>
<protein>
    <recommendedName>
        <fullName evidence="4">DUF1573 domain-containing protein</fullName>
    </recommendedName>
</protein>
<dbReference type="InterPro" id="IPR011467">
    <property type="entry name" value="DUF1573"/>
</dbReference>